<dbReference type="PANTHER" id="PTHR43179:SF12">
    <property type="entry name" value="GALACTOFURANOSYLTRANSFERASE GLFT2"/>
    <property type="match status" value="1"/>
</dbReference>
<evidence type="ECO:0000256" key="2">
    <source>
        <dbReference type="ARBA" id="ARBA00006739"/>
    </source>
</evidence>
<dbReference type="SUPFAM" id="SSF53448">
    <property type="entry name" value="Nucleotide-diphospho-sugar transferases"/>
    <property type="match status" value="1"/>
</dbReference>
<organism evidence="6 7">
    <name type="scientific">Leifsonia soli</name>
    <dbReference type="NCBI Taxonomy" id="582665"/>
    <lineage>
        <taxon>Bacteria</taxon>
        <taxon>Bacillati</taxon>
        <taxon>Actinomycetota</taxon>
        <taxon>Actinomycetes</taxon>
        <taxon>Micrococcales</taxon>
        <taxon>Microbacteriaceae</taxon>
        <taxon>Leifsonia</taxon>
    </lineage>
</organism>
<evidence type="ECO:0000313" key="6">
    <source>
        <dbReference type="EMBL" id="NYD74631.1"/>
    </source>
</evidence>
<evidence type="ECO:0000256" key="3">
    <source>
        <dbReference type="ARBA" id="ARBA00022676"/>
    </source>
</evidence>
<dbReference type="CDD" id="cd00761">
    <property type="entry name" value="Glyco_tranf_GTA_type"/>
    <property type="match status" value="1"/>
</dbReference>
<keyword evidence="4 6" id="KW-0808">Transferase</keyword>
<evidence type="ECO:0000256" key="1">
    <source>
        <dbReference type="ARBA" id="ARBA00004776"/>
    </source>
</evidence>
<comment type="caution">
    <text evidence="6">The sequence shown here is derived from an EMBL/GenBank/DDBJ whole genome shotgun (WGS) entry which is preliminary data.</text>
</comment>
<name>A0A852T166_9MICO</name>
<feature type="domain" description="Glycosyltransferase 2-like" evidence="5">
    <location>
        <begin position="9"/>
        <end position="139"/>
    </location>
</feature>
<sequence>MTDQRLPVTIAVPTFHRPEELRVLLPLLKAQAEDLDAAGATRTDVLVVDNDAGASGRAAAEEAGVRYVVEPQPGIAAARNRALDESAGSRLLAFIDDDEHPHAGWLRELVRVWRISEPALVSGRVVAEFERPPGRWIEEGRFFVRRSLPTGTPLQVAAAGNLLLDLDQVRESGVRFALDLGLSGGEDTLFSRRLARAGYRMVWCNESVITDLVPAARISRRWVLRRAWSHGNSTAVVSVRLAGGRAGRAVARIRAVVGGAARVVLGVARTALGLLLRSPGHQARGSRAAYRGAGMVWAAFGGVYQEYARTADGAEK</sequence>
<comment type="similarity">
    <text evidence="2">Belongs to the glycosyltransferase 2 family.</text>
</comment>
<dbReference type="Gene3D" id="3.90.550.10">
    <property type="entry name" value="Spore Coat Polysaccharide Biosynthesis Protein SpsA, Chain A"/>
    <property type="match status" value="1"/>
</dbReference>
<dbReference type="RefSeq" id="WP_179456549.1">
    <property type="nucleotide sequence ID" value="NZ_BAAAPX010000001.1"/>
</dbReference>
<proteinExistence type="inferred from homology"/>
<keyword evidence="7" id="KW-1185">Reference proteome</keyword>
<evidence type="ECO:0000313" key="7">
    <source>
        <dbReference type="Proteomes" id="UP000589620"/>
    </source>
</evidence>
<accession>A0A852T166</accession>
<reference evidence="6 7" key="1">
    <citation type="submission" date="2020-07" db="EMBL/GenBank/DDBJ databases">
        <title>Sequencing the genomes of 1000 actinobacteria strains.</title>
        <authorList>
            <person name="Klenk H.-P."/>
        </authorList>
    </citation>
    <scope>NUCLEOTIDE SEQUENCE [LARGE SCALE GENOMIC DNA]</scope>
    <source>
        <strain evidence="6 7">DSM 23871</strain>
    </source>
</reference>
<dbReference type="PANTHER" id="PTHR43179">
    <property type="entry name" value="RHAMNOSYLTRANSFERASE WBBL"/>
    <property type="match status" value="1"/>
</dbReference>
<gene>
    <name evidence="6" type="ORF">BJ963_002150</name>
</gene>
<keyword evidence="3" id="KW-0328">Glycosyltransferase</keyword>
<evidence type="ECO:0000259" key="5">
    <source>
        <dbReference type="Pfam" id="PF00535"/>
    </source>
</evidence>
<dbReference type="EMBL" id="JACCBJ010000001">
    <property type="protein sequence ID" value="NYD74631.1"/>
    <property type="molecule type" value="Genomic_DNA"/>
</dbReference>
<dbReference type="AlphaFoldDB" id="A0A852T166"/>
<dbReference type="GO" id="GO:0016757">
    <property type="term" value="F:glycosyltransferase activity"/>
    <property type="evidence" value="ECO:0007669"/>
    <property type="project" value="UniProtKB-KW"/>
</dbReference>
<dbReference type="InterPro" id="IPR001173">
    <property type="entry name" value="Glyco_trans_2-like"/>
</dbReference>
<dbReference type="Proteomes" id="UP000589620">
    <property type="component" value="Unassembled WGS sequence"/>
</dbReference>
<comment type="pathway">
    <text evidence="1">Cell wall biogenesis; cell wall polysaccharide biosynthesis.</text>
</comment>
<dbReference type="Pfam" id="PF00535">
    <property type="entry name" value="Glycos_transf_2"/>
    <property type="match status" value="1"/>
</dbReference>
<protein>
    <submittedName>
        <fullName evidence="6">Glycosyltransferase involved in cell wall biosynthesis</fullName>
    </submittedName>
</protein>
<evidence type="ECO:0000256" key="4">
    <source>
        <dbReference type="ARBA" id="ARBA00022679"/>
    </source>
</evidence>
<dbReference type="InterPro" id="IPR029044">
    <property type="entry name" value="Nucleotide-diphossugar_trans"/>
</dbReference>